<evidence type="ECO:0000256" key="2">
    <source>
        <dbReference type="ARBA" id="ARBA00022763"/>
    </source>
</evidence>
<keyword evidence="8" id="KW-0413">Isomerase</keyword>
<evidence type="ECO:0000256" key="10">
    <source>
        <dbReference type="SAM" id="MobiDB-lite"/>
    </source>
</evidence>
<dbReference type="Pfam" id="PF00271">
    <property type="entry name" value="Helicase_C"/>
    <property type="match status" value="1"/>
</dbReference>
<evidence type="ECO:0000256" key="7">
    <source>
        <dbReference type="ARBA" id="ARBA00023204"/>
    </source>
</evidence>
<keyword evidence="2" id="KW-0227">DNA damage</keyword>
<dbReference type="InterPro" id="IPR013701">
    <property type="entry name" value="Lhr-like_DEAD/DEAH_assoc"/>
</dbReference>
<evidence type="ECO:0000256" key="3">
    <source>
        <dbReference type="ARBA" id="ARBA00022801"/>
    </source>
</evidence>
<dbReference type="EMBL" id="QGDC01000006">
    <property type="protein sequence ID" value="RCH54428.1"/>
    <property type="molecule type" value="Genomic_DNA"/>
</dbReference>
<feature type="domain" description="Helicase C-terminal" evidence="12">
    <location>
        <begin position="334"/>
        <end position="489"/>
    </location>
</feature>
<dbReference type="Pfam" id="PF08494">
    <property type="entry name" value="DEAD_assoc"/>
    <property type="match status" value="1"/>
</dbReference>
<accession>A0A367GN19</accession>
<dbReference type="NCBIfam" id="TIGR04121">
    <property type="entry name" value="DEXH_lig_assoc"/>
    <property type="match status" value="1"/>
</dbReference>
<keyword evidence="1" id="KW-0547">Nucleotide-binding</keyword>
<dbReference type="PANTHER" id="PTHR47962:SF3">
    <property type="entry name" value="LARGE ATP-DEPENDENT HELICASE-RELATED PROTEIN"/>
    <property type="match status" value="1"/>
</dbReference>
<dbReference type="SMART" id="SM00490">
    <property type="entry name" value="HELICc"/>
    <property type="match status" value="1"/>
</dbReference>
<dbReference type="InterPro" id="IPR001650">
    <property type="entry name" value="Helicase_C-like"/>
</dbReference>
<evidence type="ECO:0000259" key="11">
    <source>
        <dbReference type="PROSITE" id="PS51192"/>
    </source>
</evidence>
<name>A0A367GN19_9SPHI</name>
<dbReference type="Gene3D" id="3.40.50.300">
    <property type="entry name" value="P-loop containing nucleotide triphosphate hydrolases"/>
    <property type="match status" value="2"/>
</dbReference>
<evidence type="ECO:0000256" key="9">
    <source>
        <dbReference type="ARBA" id="ARBA00093467"/>
    </source>
</evidence>
<feature type="compositionally biased region" description="Low complexity" evidence="10">
    <location>
        <begin position="252"/>
        <end position="269"/>
    </location>
</feature>
<proteinExistence type="inferred from homology"/>
<dbReference type="GO" id="GO:0004386">
    <property type="term" value="F:helicase activity"/>
    <property type="evidence" value="ECO:0007669"/>
    <property type="project" value="UniProtKB-KW"/>
</dbReference>
<feature type="region of interest" description="Disordered" evidence="10">
    <location>
        <begin position="220"/>
        <end position="269"/>
    </location>
</feature>
<dbReference type="InterPro" id="IPR017170">
    <property type="entry name" value="Lhr-like"/>
</dbReference>
<keyword evidence="13" id="KW-0436">Ligase</keyword>
<dbReference type="PANTHER" id="PTHR47962">
    <property type="entry name" value="ATP-DEPENDENT HELICASE LHR-RELATED-RELATED"/>
    <property type="match status" value="1"/>
</dbReference>
<dbReference type="PIRSF" id="PIRSF037307">
    <property type="entry name" value="Lhr-like_helic_prd"/>
    <property type="match status" value="1"/>
</dbReference>
<dbReference type="GO" id="GO:0016874">
    <property type="term" value="F:ligase activity"/>
    <property type="evidence" value="ECO:0007669"/>
    <property type="project" value="UniProtKB-KW"/>
</dbReference>
<evidence type="ECO:0000259" key="12">
    <source>
        <dbReference type="PROSITE" id="PS51194"/>
    </source>
</evidence>
<evidence type="ECO:0000256" key="6">
    <source>
        <dbReference type="ARBA" id="ARBA00023125"/>
    </source>
</evidence>
<keyword evidence="5" id="KW-0067">ATP-binding</keyword>
<dbReference type="InterPro" id="IPR052511">
    <property type="entry name" value="ATP-dep_Helicase"/>
</dbReference>
<feature type="compositionally biased region" description="Basic and acidic residues" evidence="10">
    <location>
        <begin position="220"/>
        <end position="232"/>
    </location>
</feature>
<feature type="domain" description="Helicase ATP-binding" evidence="11">
    <location>
        <begin position="28"/>
        <end position="298"/>
    </location>
</feature>
<dbReference type="AlphaFoldDB" id="A0A367GN19"/>
<gene>
    <name evidence="13" type="ORF">DJ568_11420</name>
</gene>
<protein>
    <submittedName>
        <fullName evidence="13">Ligase-associated DNA damage response DEXH box helicase</fullName>
    </submittedName>
</protein>
<dbReference type="OrthoDB" id="9815222at2"/>
<dbReference type="GO" id="GO:0005524">
    <property type="term" value="F:ATP binding"/>
    <property type="evidence" value="ECO:0007669"/>
    <property type="project" value="UniProtKB-KW"/>
</dbReference>
<dbReference type="GO" id="GO:0003677">
    <property type="term" value="F:DNA binding"/>
    <property type="evidence" value="ECO:0007669"/>
    <property type="project" value="UniProtKB-KW"/>
</dbReference>
<dbReference type="InterPro" id="IPR014001">
    <property type="entry name" value="Helicase_ATP-bd"/>
</dbReference>
<evidence type="ECO:0000256" key="8">
    <source>
        <dbReference type="ARBA" id="ARBA00023235"/>
    </source>
</evidence>
<comment type="caution">
    <text evidence="13">The sequence shown here is derived from an EMBL/GenBank/DDBJ whole genome shotgun (WGS) entry which is preliminary data.</text>
</comment>
<dbReference type="Proteomes" id="UP000253209">
    <property type="component" value="Unassembled WGS sequence"/>
</dbReference>
<dbReference type="SMART" id="SM00487">
    <property type="entry name" value="DEXDc"/>
    <property type="match status" value="1"/>
</dbReference>
<dbReference type="InterPro" id="IPR027417">
    <property type="entry name" value="P-loop_NTPase"/>
</dbReference>
<evidence type="ECO:0000256" key="4">
    <source>
        <dbReference type="ARBA" id="ARBA00022806"/>
    </source>
</evidence>
<dbReference type="SUPFAM" id="SSF52540">
    <property type="entry name" value="P-loop containing nucleoside triphosphate hydrolases"/>
    <property type="match status" value="1"/>
</dbReference>
<dbReference type="InterPro" id="IPR011545">
    <property type="entry name" value="DEAD/DEAH_box_helicase_dom"/>
</dbReference>
<dbReference type="PROSITE" id="PS51192">
    <property type="entry name" value="HELICASE_ATP_BIND_1"/>
    <property type="match status" value="1"/>
</dbReference>
<dbReference type="Pfam" id="PF19306">
    <property type="entry name" value="WHD_Lhr"/>
    <property type="match status" value="1"/>
</dbReference>
<dbReference type="Pfam" id="PF00270">
    <property type="entry name" value="DEAD"/>
    <property type="match status" value="1"/>
</dbReference>
<keyword evidence="6" id="KW-0238">DNA-binding</keyword>
<keyword evidence="3" id="KW-0378">Hydrolase</keyword>
<dbReference type="RefSeq" id="WP_114005416.1">
    <property type="nucleotide sequence ID" value="NZ_QGDC01000006.1"/>
</dbReference>
<keyword evidence="4" id="KW-0347">Helicase</keyword>
<sequence>MSSIGQQVIQQWYRQKSWKQFPFQKEMETAYLSGYSGLLNAPTGSGKTFALFLPFVADYINKYPDTYKTKKDSGLLMLWITPLRALTNDIKKAMQEAVDEMGIPWRVYTRTGDTSAAEKAALKKKLPEVLLTTPESLHLMLAQKDYPKIFKGLRVVVCDEWHELLGTKRGVQVELGLSRLKAVAGNASLEKEVVSSKLQVEREKEVVSSKLQVEEEKEVVSSKLQVEGEKNKNLQYPNHHSQLKTHNPPLATQNPQPTTHNPQPTTRNPQLRIWGISATIGNLEQAAEVLLGNDFPADQIKMVRANLEKKLDIRSVIPENIENYSWTGHIGVRLLPQVMEIVARSKTTLIFCNTRSQSEIWYHAIIDNYPEYAGIMAMHHGSLDNELRNWVEAALHAEALKVVVCTSSLDLGVDFRPVDTVVQVGSPKGVARFMQRAGRSGHHPGAVSRAYYVPTHSLELLEGAALKLAIRQGIFESRDPMLLTMDVLIQYMVTLAVSDGFTADELFKQVKATYAFADITHREFNELLDFITRGGKTLAQYDEFLKVEIENGLYKVNSRRVAMRHRLSIGTITSELSIRVKWLSGGSLGTIEEGFVSKLKPGNTFWFAGRSLEFVRVKEMTAYVKKSNAKKGLIPSWAGGRMPLSSQLSAVFRDKLHEVANGIEKDEEVIALKPLFNLQQQLSHLPQKHEFLIESFKSREGHHLLFYPFEGRLVHEGMASLLAYRITKVKPSSFSIAMNDYGFELLSDEDVPIEEILEDAEFFSINNLIDDIQHSLNANEMARRRFRDIAHIGGLVFTGYPGQQVKNKHLQASTSLLFEVFTEYEPDNLLVRQAYNEALAFQLEEFRLRAALQRIETQSIILKNIERPTPFAFPIMVDSLSRDKLTTETLEERIARMARRYGADINDEEEANLSKRPRRPGIIRKKGL</sequence>
<reference evidence="13 14" key="1">
    <citation type="submission" date="2018-05" db="EMBL/GenBank/DDBJ databases">
        <title>Mucilaginibacter hurinus sp. nov., isolated from briquette warehouse soil.</title>
        <authorList>
            <person name="Choi L."/>
        </authorList>
    </citation>
    <scope>NUCLEOTIDE SEQUENCE [LARGE SCALE GENOMIC DNA]</scope>
    <source>
        <strain evidence="13 14">ZR32</strain>
    </source>
</reference>
<dbReference type="CDD" id="cd18796">
    <property type="entry name" value="SF2_C_LHR"/>
    <property type="match status" value="1"/>
</dbReference>
<comment type="similarity">
    <text evidence="9">Belongs to the Lhr helicase family. Lhr-Core subfamily.</text>
</comment>
<evidence type="ECO:0000313" key="14">
    <source>
        <dbReference type="Proteomes" id="UP000253209"/>
    </source>
</evidence>
<dbReference type="InterPro" id="IPR026362">
    <property type="entry name" value="DEXH_lig_assoc"/>
</dbReference>
<organism evidence="13 14">
    <name type="scientific">Mucilaginibacter hurinus</name>
    <dbReference type="NCBI Taxonomy" id="2201324"/>
    <lineage>
        <taxon>Bacteria</taxon>
        <taxon>Pseudomonadati</taxon>
        <taxon>Bacteroidota</taxon>
        <taxon>Sphingobacteriia</taxon>
        <taxon>Sphingobacteriales</taxon>
        <taxon>Sphingobacteriaceae</taxon>
        <taxon>Mucilaginibacter</taxon>
    </lineage>
</organism>
<keyword evidence="7" id="KW-0234">DNA repair</keyword>
<dbReference type="GO" id="GO:0016887">
    <property type="term" value="F:ATP hydrolysis activity"/>
    <property type="evidence" value="ECO:0007669"/>
    <property type="project" value="TreeGrafter"/>
</dbReference>
<evidence type="ECO:0000313" key="13">
    <source>
        <dbReference type="EMBL" id="RCH54428.1"/>
    </source>
</evidence>
<dbReference type="GO" id="GO:0006281">
    <property type="term" value="P:DNA repair"/>
    <property type="evidence" value="ECO:0007669"/>
    <property type="project" value="UniProtKB-KW"/>
</dbReference>
<dbReference type="PROSITE" id="PS51194">
    <property type="entry name" value="HELICASE_CTER"/>
    <property type="match status" value="1"/>
</dbReference>
<dbReference type="InterPro" id="IPR045628">
    <property type="entry name" value="Lhr_WH_dom"/>
</dbReference>
<keyword evidence="14" id="KW-1185">Reference proteome</keyword>
<evidence type="ECO:0000256" key="1">
    <source>
        <dbReference type="ARBA" id="ARBA00022741"/>
    </source>
</evidence>
<evidence type="ECO:0000256" key="5">
    <source>
        <dbReference type="ARBA" id="ARBA00022840"/>
    </source>
</evidence>